<dbReference type="PROSITE" id="PS51352">
    <property type="entry name" value="THIOREDOXIN_2"/>
    <property type="match status" value="1"/>
</dbReference>
<dbReference type="EMBL" id="VCYH01000002">
    <property type="protein sequence ID" value="MDN7023857.1"/>
    <property type="molecule type" value="Genomic_DNA"/>
</dbReference>
<proteinExistence type="inferred from homology"/>
<dbReference type="SUPFAM" id="SSF63825">
    <property type="entry name" value="YWTD domain"/>
    <property type="match status" value="1"/>
</dbReference>
<evidence type="ECO:0000256" key="1">
    <source>
        <dbReference type="ARBA" id="ARBA00007787"/>
    </source>
</evidence>
<dbReference type="SUPFAM" id="SSF52833">
    <property type="entry name" value="Thioredoxin-like"/>
    <property type="match status" value="1"/>
</dbReference>
<evidence type="ECO:0000313" key="5">
    <source>
        <dbReference type="EMBL" id="MDN7023857.1"/>
    </source>
</evidence>
<comment type="caution">
    <text evidence="5">The sequence shown here is derived from an EMBL/GenBank/DDBJ whole genome shotgun (WGS) entry which is preliminary data.</text>
</comment>
<dbReference type="InterPro" id="IPR013766">
    <property type="entry name" value="Thioredoxin_domain"/>
</dbReference>
<dbReference type="Pfam" id="PF13905">
    <property type="entry name" value="Thioredoxin_8"/>
    <property type="match status" value="1"/>
</dbReference>
<dbReference type="PANTHER" id="PTHR46388">
    <property type="entry name" value="NHL REPEAT-CONTAINING PROTEIN 2"/>
    <property type="match status" value="1"/>
</dbReference>
<keyword evidence="3" id="KW-0249">Electron transport</keyword>
<dbReference type="InterPro" id="IPR001258">
    <property type="entry name" value="NHL_repeat"/>
</dbReference>
<organism evidence="5 6">
    <name type="scientific">Methanoculleus frigidifontis</name>
    <dbReference type="NCBI Taxonomy" id="2584085"/>
    <lineage>
        <taxon>Archaea</taxon>
        <taxon>Methanobacteriati</taxon>
        <taxon>Methanobacteriota</taxon>
        <taxon>Stenosarchaea group</taxon>
        <taxon>Methanomicrobia</taxon>
        <taxon>Methanomicrobiales</taxon>
        <taxon>Methanomicrobiaceae</taxon>
        <taxon>Methanoculleus</taxon>
    </lineage>
</organism>
<evidence type="ECO:0000259" key="4">
    <source>
        <dbReference type="PROSITE" id="PS51352"/>
    </source>
</evidence>
<feature type="domain" description="Thioredoxin" evidence="4">
    <location>
        <begin position="1"/>
        <end position="144"/>
    </location>
</feature>
<dbReference type="Gene3D" id="2.120.10.30">
    <property type="entry name" value="TolB, C-terminal domain"/>
    <property type="match status" value="2"/>
</dbReference>
<dbReference type="InterPro" id="IPR036249">
    <property type="entry name" value="Thioredoxin-like_sf"/>
</dbReference>
<name>A0ABT8M7E6_9EURY</name>
<dbReference type="Gene3D" id="3.40.30.10">
    <property type="entry name" value="Glutaredoxin"/>
    <property type="match status" value="1"/>
</dbReference>
<evidence type="ECO:0000256" key="2">
    <source>
        <dbReference type="ARBA" id="ARBA00022737"/>
    </source>
</evidence>
<dbReference type="PANTHER" id="PTHR46388:SF2">
    <property type="entry name" value="NHL REPEAT-CONTAINING PROTEIN 2"/>
    <property type="match status" value="1"/>
</dbReference>
<comment type="similarity">
    <text evidence="1">Belongs to the glutaredoxin family.</text>
</comment>
<dbReference type="InterPro" id="IPR011042">
    <property type="entry name" value="6-blade_b-propeller_TolB-like"/>
</dbReference>
<sequence>MNLLSAPEFAGDLEWLNTDRPLHLRDLQGKIVLLGFWTFSCVSCIQMMPDLHRLVEHYPELVVIGVHSTRYESEKVTANIGEAILHAHFEHPVVVDRNLTLWRQFGISSWPTFILIDPEGNVVGKMVGEGVYERLGPMVEKVSRESAQRGILNTERMKFGLIKDVAAGGTLYYPGKIAADLGGGRLFIADSNHHRILAVRPDGRILAAAGSGRPGRQDGSFTDAAMYMPQGLVYDAGEDALYVADAGNHLIRKVSLQEETVETVAGTGLQAAERSDGGWGTDAALNSPWDLTLLGEYLYIAMAGADQIWRMHLATREIRPYAGTGVEALRDGPLVDAAFAMPTGITTDGVGTLYVADSNASAVRHICRGMVTTLIGHALSDFGDFDTVAPMARINHPVGISYTDGIVYIADTKNHKVKWLNTRTSWVLSMAGSGTQGYRDGLAGDVRLNEPGDLVFLQGLWYIVDTGNHAVRVYDPDQRVVSTLSIWK</sequence>
<keyword evidence="3" id="KW-0813">Transport</keyword>
<evidence type="ECO:0000256" key="3">
    <source>
        <dbReference type="ARBA" id="ARBA00022982"/>
    </source>
</evidence>
<dbReference type="Gene3D" id="2.40.10.500">
    <property type="match status" value="1"/>
</dbReference>
<reference evidence="5" key="1">
    <citation type="submission" date="2019-05" db="EMBL/GenBank/DDBJ databases">
        <title>Methanoculleus sp. FWC-SCC1, a methanogenic archaeon isolated from deep marine cold seep.</title>
        <authorList>
            <person name="Chen Y.-W."/>
            <person name="Chen S.-C."/>
            <person name="Teng N.-H."/>
            <person name="Lai M.-C."/>
        </authorList>
    </citation>
    <scope>NUCLEOTIDE SEQUENCE</scope>
    <source>
        <strain evidence="5">FWC-SCC1</strain>
    </source>
</reference>
<dbReference type="InterPro" id="IPR012336">
    <property type="entry name" value="Thioredoxin-like_fold"/>
</dbReference>
<dbReference type="RefSeq" id="WP_301662942.1">
    <property type="nucleotide sequence ID" value="NZ_VCYH01000002.1"/>
</dbReference>
<protein>
    <submittedName>
        <fullName evidence="5">Redoxin domain-containing protein</fullName>
    </submittedName>
</protein>
<dbReference type="Pfam" id="PF01436">
    <property type="entry name" value="NHL"/>
    <property type="match status" value="2"/>
</dbReference>
<keyword evidence="6" id="KW-1185">Reference proteome</keyword>
<dbReference type="Proteomes" id="UP001168338">
    <property type="component" value="Unassembled WGS sequence"/>
</dbReference>
<keyword evidence="2" id="KW-0677">Repeat</keyword>
<accession>A0ABT8M7E6</accession>
<evidence type="ECO:0000313" key="6">
    <source>
        <dbReference type="Proteomes" id="UP001168338"/>
    </source>
</evidence>
<gene>
    <name evidence="5" type="ORF">FGU65_02945</name>
</gene>